<keyword evidence="3" id="KW-1185">Reference proteome</keyword>
<evidence type="ECO:0000313" key="3">
    <source>
        <dbReference type="Proteomes" id="UP000305921"/>
    </source>
</evidence>
<dbReference type="PANTHER" id="PTHR48079">
    <property type="entry name" value="PROTEIN YEEZ"/>
    <property type="match status" value="1"/>
</dbReference>
<reference evidence="2 3" key="1">
    <citation type="submission" date="2019-05" db="EMBL/GenBank/DDBJ databases">
        <title>Streptomyces marianii sp. nov., a novel marine actinomycete from southern coast of India.</title>
        <authorList>
            <person name="Iniyan A.M."/>
            <person name="Wink J."/>
            <person name="Ramprasad E."/>
            <person name="Ramana C.V."/>
            <person name="Bunk B."/>
            <person name="Sproer C."/>
            <person name="Joseph F.-J.R.S."/>
            <person name="Vincent S.G.P."/>
        </authorList>
    </citation>
    <scope>NUCLEOTIDE SEQUENCE [LARGE SCALE GENOMIC DNA]</scope>
    <source>
        <strain evidence="2 3">ICN19</strain>
    </source>
</reference>
<dbReference type="RefSeq" id="WP_138051651.1">
    <property type="nucleotide sequence ID" value="NZ_VAWE01000001.1"/>
</dbReference>
<organism evidence="2 3">
    <name type="scientific">Streptomyces marianii</name>
    <dbReference type="NCBI Taxonomy" id="1817406"/>
    <lineage>
        <taxon>Bacteria</taxon>
        <taxon>Bacillati</taxon>
        <taxon>Actinomycetota</taxon>
        <taxon>Actinomycetes</taxon>
        <taxon>Kitasatosporales</taxon>
        <taxon>Streptomycetaceae</taxon>
        <taxon>Streptomyces</taxon>
    </lineage>
</organism>
<gene>
    <name evidence="2" type="ORF">FEF34_02445</name>
</gene>
<dbReference type="Pfam" id="PF01370">
    <property type="entry name" value="Epimerase"/>
    <property type="match status" value="1"/>
</dbReference>
<dbReference type="PANTHER" id="PTHR48079:SF6">
    <property type="entry name" value="NAD(P)-BINDING DOMAIN-CONTAINING PROTEIN-RELATED"/>
    <property type="match status" value="1"/>
</dbReference>
<evidence type="ECO:0000313" key="2">
    <source>
        <dbReference type="EMBL" id="TLQ42241.1"/>
    </source>
</evidence>
<evidence type="ECO:0000259" key="1">
    <source>
        <dbReference type="Pfam" id="PF01370"/>
    </source>
</evidence>
<sequence>MEILVLGGTAWVGRELSARAIERGHRVTCLARGESGAVADGARLVAADRRDPSAYEPLLDREWDAVFEVSWQPGFVRGALDALALRARHWTYVSSVSAYSSHSAADADESAALLPPTDRDEVDRAMYGEAKAACEQASRAAVGDRLLIARAGLIGGPGDHSGRSGYWVARAARAPREPLLVPDALGMPTQAVDVRDLTDWLLDAAEKGTTGTYDAVGPVVPFGEWIELSRAVGGHTGGLVPADAAWLLANDVAGFMGHESLPMWLDEPGWEGFSARSGAAARAAGLRHRPRQELLADLLAWEREKGLDRERRAGLSAARERELIDALRAARASDDARDTSGTHDTA</sequence>
<dbReference type="EMBL" id="VAWE01000001">
    <property type="protein sequence ID" value="TLQ42241.1"/>
    <property type="molecule type" value="Genomic_DNA"/>
</dbReference>
<dbReference type="SUPFAM" id="SSF51735">
    <property type="entry name" value="NAD(P)-binding Rossmann-fold domains"/>
    <property type="match status" value="1"/>
</dbReference>
<dbReference type="InterPro" id="IPR001509">
    <property type="entry name" value="Epimerase_deHydtase"/>
</dbReference>
<name>A0A5R9DX70_9ACTN</name>
<dbReference type="Proteomes" id="UP000305921">
    <property type="component" value="Unassembled WGS sequence"/>
</dbReference>
<dbReference type="AlphaFoldDB" id="A0A5R9DX70"/>
<feature type="domain" description="NAD-dependent epimerase/dehydratase" evidence="1">
    <location>
        <begin position="3"/>
        <end position="208"/>
    </location>
</feature>
<dbReference type="Gene3D" id="3.40.50.720">
    <property type="entry name" value="NAD(P)-binding Rossmann-like Domain"/>
    <property type="match status" value="1"/>
</dbReference>
<dbReference type="InterPro" id="IPR051783">
    <property type="entry name" value="NAD(P)-dependent_oxidoreduct"/>
</dbReference>
<dbReference type="InterPro" id="IPR036291">
    <property type="entry name" value="NAD(P)-bd_dom_sf"/>
</dbReference>
<proteinExistence type="predicted"/>
<accession>A0A5R9DX70</accession>
<comment type="caution">
    <text evidence="2">The sequence shown here is derived from an EMBL/GenBank/DDBJ whole genome shotgun (WGS) entry which is preliminary data.</text>
</comment>
<dbReference type="GO" id="GO:0004029">
    <property type="term" value="F:aldehyde dehydrogenase (NAD+) activity"/>
    <property type="evidence" value="ECO:0007669"/>
    <property type="project" value="TreeGrafter"/>
</dbReference>
<dbReference type="GO" id="GO:0005737">
    <property type="term" value="C:cytoplasm"/>
    <property type="evidence" value="ECO:0007669"/>
    <property type="project" value="TreeGrafter"/>
</dbReference>
<protein>
    <submittedName>
        <fullName evidence="2">NAD-dependent epimerase/dehydratase family protein</fullName>
    </submittedName>
</protein>
<dbReference type="OrthoDB" id="7941246at2"/>